<gene>
    <name evidence="1" type="ORF">M23134_05040</name>
</gene>
<dbReference type="Proteomes" id="UP000004095">
    <property type="component" value="Unassembled WGS sequence"/>
</dbReference>
<name>A1ZCZ5_MICM2</name>
<organism evidence="1 2">
    <name type="scientific">Microscilla marina ATCC 23134</name>
    <dbReference type="NCBI Taxonomy" id="313606"/>
    <lineage>
        <taxon>Bacteria</taxon>
        <taxon>Pseudomonadati</taxon>
        <taxon>Bacteroidota</taxon>
        <taxon>Cytophagia</taxon>
        <taxon>Cytophagales</taxon>
        <taxon>Microscillaceae</taxon>
        <taxon>Microscilla</taxon>
    </lineage>
</organism>
<evidence type="ECO:0000313" key="2">
    <source>
        <dbReference type="Proteomes" id="UP000004095"/>
    </source>
</evidence>
<proteinExistence type="predicted"/>
<reference evidence="1 2" key="1">
    <citation type="submission" date="2007-01" db="EMBL/GenBank/DDBJ databases">
        <authorList>
            <person name="Haygood M."/>
            <person name="Podell S."/>
            <person name="Anderson C."/>
            <person name="Hopkinson B."/>
            <person name="Roe K."/>
            <person name="Barbeau K."/>
            <person name="Gaasterland T."/>
            <person name="Ferriera S."/>
            <person name="Johnson J."/>
            <person name="Kravitz S."/>
            <person name="Beeson K."/>
            <person name="Sutton G."/>
            <person name="Rogers Y.-H."/>
            <person name="Friedman R."/>
            <person name="Frazier M."/>
            <person name="Venter J.C."/>
        </authorList>
    </citation>
    <scope>NUCLEOTIDE SEQUENCE [LARGE SCALE GENOMIC DNA]</scope>
    <source>
        <strain evidence="1 2">ATCC 23134</strain>
    </source>
</reference>
<protein>
    <submittedName>
        <fullName evidence="1">Uncharacterized protein</fullName>
    </submittedName>
</protein>
<keyword evidence="2" id="KW-1185">Reference proteome</keyword>
<evidence type="ECO:0000313" key="1">
    <source>
        <dbReference type="EMBL" id="EAY31534.1"/>
    </source>
</evidence>
<comment type="caution">
    <text evidence="1">The sequence shown here is derived from an EMBL/GenBank/DDBJ whole genome shotgun (WGS) entry which is preliminary data.</text>
</comment>
<accession>A1ZCZ5</accession>
<dbReference type="AlphaFoldDB" id="A1ZCZ5"/>
<sequence length="53" mass="6097">MLASQRKLHWLKGRLSCIQRLQLKNFKPLPPVKVLPQVDLSNAHPRLEKTIGV</sequence>
<dbReference type="EMBL" id="AAWS01000002">
    <property type="protein sequence ID" value="EAY31534.1"/>
    <property type="molecule type" value="Genomic_DNA"/>
</dbReference>